<dbReference type="EMBL" id="SNXZ01000007">
    <property type="protein sequence ID" value="TDP92815.1"/>
    <property type="molecule type" value="Genomic_DNA"/>
</dbReference>
<evidence type="ECO:0000256" key="2">
    <source>
        <dbReference type="ARBA" id="ARBA00022475"/>
    </source>
</evidence>
<reference evidence="7 8" key="1">
    <citation type="submission" date="2019-03" db="EMBL/GenBank/DDBJ databases">
        <title>Genomic Encyclopedia of Type Strains, Phase IV (KMG-IV): sequencing the most valuable type-strain genomes for metagenomic binning, comparative biology and taxonomic classification.</title>
        <authorList>
            <person name="Goeker M."/>
        </authorList>
    </citation>
    <scope>NUCLEOTIDE SEQUENCE [LARGE SCALE GENOMIC DNA]</scope>
    <source>
        <strain evidence="7 8">DSM 45361</strain>
    </source>
</reference>
<dbReference type="InterPro" id="IPR036259">
    <property type="entry name" value="MFS_trans_sf"/>
</dbReference>
<dbReference type="PANTHER" id="PTHR23513">
    <property type="entry name" value="INTEGRAL MEMBRANE EFFLUX PROTEIN-RELATED"/>
    <property type="match status" value="1"/>
</dbReference>
<feature type="transmembrane region" description="Helical" evidence="6">
    <location>
        <begin position="190"/>
        <end position="217"/>
    </location>
</feature>
<feature type="transmembrane region" description="Helical" evidence="6">
    <location>
        <begin position="353"/>
        <end position="377"/>
    </location>
</feature>
<feature type="transmembrane region" description="Helical" evidence="6">
    <location>
        <begin position="41"/>
        <end position="63"/>
    </location>
</feature>
<feature type="transmembrane region" description="Helical" evidence="6">
    <location>
        <begin position="75"/>
        <end position="96"/>
    </location>
</feature>
<protein>
    <submittedName>
        <fullName evidence="7">Transmembrane secretion effector</fullName>
    </submittedName>
</protein>
<keyword evidence="4 6" id="KW-1133">Transmembrane helix</keyword>
<dbReference type="GO" id="GO:0022857">
    <property type="term" value="F:transmembrane transporter activity"/>
    <property type="evidence" value="ECO:0007669"/>
    <property type="project" value="InterPro"/>
</dbReference>
<evidence type="ECO:0000256" key="6">
    <source>
        <dbReference type="SAM" id="Phobius"/>
    </source>
</evidence>
<keyword evidence="2" id="KW-1003">Cell membrane</keyword>
<feature type="transmembrane region" description="Helical" evidence="6">
    <location>
        <begin position="419"/>
        <end position="436"/>
    </location>
</feature>
<name>A0A4R6S2C9_LABRH</name>
<dbReference type="Proteomes" id="UP000295444">
    <property type="component" value="Unassembled WGS sequence"/>
</dbReference>
<comment type="caution">
    <text evidence="7">The sequence shown here is derived from an EMBL/GenBank/DDBJ whole genome shotgun (WGS) entry which is preliminary data.</text>
</comment>
<gene>
    <name evidence="7" type="ORF">EV186_10730</name>
</gene>
<feature type="transmembrane region" description="Helical" evidence="6">
    <location>
        <begin position="296"/>
        <end position="318"/>
    </location>
</feature>
<comment type="subcellular location">
    <subcellularLocation>
        <location evidence="1">Cell membrane</location>
        <topology evidence="1">Multi-pass membrane protein</topology>
    </subcellularLocation>
</comment>
<dbReference type="SUPFAM" id="SSF103473">
    <property type="entry name" value="MFS general substrate transporter"/>
    <property type="match status" value="1"/>
</dbReference>
<keyword evidence="5 6" id="KW-0472">Membrane</keyword>
<sequence>MAVRSLSGGSASGHFLVDGWRGRALVTVVDTRAEVSRFLGVWLPTFLTSTSLTLATFGLNWWIAGTPNGRANLGVVVGVANIVAVVVVALLSGVLDRKHRARSTIAILLCAIVVVATADVVFLASASFAVLAFATVCYIAIEVLRSNYLAVMETTNADLAPRHWSAERVATLIQSQPQVERIAVPAVGGALIAAGALYLLPILGAVLLCVVLATLFFTFRHFASVSRDEDAAPPGGWLRTVRSDVRASVAFIRRDPDLIFMLVIGVLINVVSYPFYSLLPAYISRYHLAAPDQATLYGRAGIAYGIGLLVGTLVMIRVGRHATKPRIGRAALALAIDCVVLLVTNSFDSPVVLIVNMTLVGGLLVVCSTTTGAIWLHRVPADVRVRVFSVRRLAIFSSIPLGTSLMGFGGTALGYPQYLRIHLCVVLVVLAIAWVLRVRRGRRAELAQE</sequence>
<dbReference type="GO" id="GO:0005886">
    <property type="term" value="C:plasma membrane"/>
    <property type="evidence" value="ECO:0007669"/>
    <property type="project" value="UniProtKB-SubCell"/>
</dbReference>
<keyword evidence="3 6" id="KW-0812">Transmembrane</keyword>
<organism evidence="7 8">
    <name type="scientific">Labedaea rhizosphaerae</name>
    <dbReference type="NCBI Taxonomy" id="598644"/>
    <lineage>
        <taxon>Bacteria</taxon>
        <taxon>Bacillati</taxon>
        <taxon>Actinomycetota</taxon>
        <taxon>Actinomycetes</taxon>
        <taxon>Pseudonocardiales</taxon>
        <taxon>Pseudonocardiaceae</taxon>
        <taxon>Labedaea</taxon>
    </lineage>
</organism>
<feature type="transmembrane region" description="Helical" evidence="6">
    <location>
        <begin position="108"/>
        <end position="141"/>
    </location>
</feature>
<proteinExistence type="predicted"/>
<evidence type="ECO:0000256" key="4">
    <source>
        <dbReference type="ARBA" id="ARBA00022989"/>
    </source>
</evidence>
<feature type="transmembrane region" description="Helical" evidence="6">
    <location>
        <begin position="393"/>
        <end position="413"/>
    </location>
</feature>
<dbReference type="RefSeq" id="WP_133853170.1">
    <property type="nucleotide sequence ID" value="NZ_SNXZ01000007.1"/>
</dbReference>
<dbReference type="Gene3D" id="1.20.1250.20">
    <property type="entry name" value="MFS general substrate transporter like domains"/>
    <property type="match status" value="1"/>
</dbReference>
<accession>A0A4R6S2C9</accession>
<evidence type="ECO:0000256" key="5">
    <source>
        <dbReference type="ARBA" id="ARBA00023136"/>
    </source>
</evidence>
<dbReference type="OrthoDB" id="9908769at2"/>
<dbReference type="InterPro" id="IPR011701">
    <property type="entry name" value="MFS"/>
</dbReference>
<evidence type="ECO:0000256" key="1">
    <source>
        <dbReference type="ARBA" id="ARBA00004651"/>
    </source>
</evidence>
<evidence type="ECO:0000256" key="3">
    <source>
        <dbReference type="ARBA" id="ARBA00022692"/>
    </source>
</evidence>
<dbReference type="AlphaFoldDB" id="A0A4R6S2C9"/>
<evidence type="ECO:0000313" key="8">
    <source>
        <dbReference type="Proteomes" id="UP000295444"/>
    </source>
</evidence>
<dbReference type="PANTHER" id="PTHR23513:SF6">
    <property type="entry name" value="MAJOR FACILITATOR SUPERFAMILY ASSOCIATED DOMAIN-CONTAINING PROTEIN"/>
    <property type="match status" value="1"/>
</dbReference>
<feature type="transmembrane region" description="Helical" evidence="6">
    <location>
        <begin position="330"/>
        <end position="347"/>
    </location>
</feature>
<keyword evidence="8" id="KW-1185">Reference proteome</keyword>
<dbReference type="Pfam" id="PF07690">
    <property type="entry name" value="MFS_1"/>
    <property type="match status" value="1"/>
</dbReference>
<feature type="transmembrane region" description="Helical" evidence="6">
    <location>
        <begin position="258"/>
        <end position="276"/>
    </location>
</feature>
<evidence type="ECO:0000313" key="7">
    <source>
        <dbReference type="EMBL" id="TDP92815.1"/>
    </source>
</evidence>